<evidence type="ECO:0000313" key="3">
    <source>
        <dbReference type="Proteomes" id="UP000811492"/>
    </source>
</evidence>
<keyword evidence="3" id="KW-1185">Reference proteome</keyword>
<dbReference type="RefSeq" id="WP_211649447.1">
    <property type="nucleotide sequence ID" value="NZ_JAFEVO010000001.1"/>
</dbReference>
<dbReference type="Proteomes" id="UP000811492">
    <property type="component" value="Unassembled WGS sequence"/>
</dbReference>
<protein>
    <submittedName>
        <fullName evidence="2">Peptidase dimerization domain-containing protein</fullName>
    </submittedName>
</protein>
<gene>
    <name evidence="2" type="ORF">JSQ98_09495</name>
</gene>
<sequence>MRGKILGSDHYGARPNLGVNAIEVAATFASQVAESRADPQVSHSAKFTKLPSGSGNLNGIPRSVSFGIDLRAQTNDAMAQLRKGVRRIGSCHAELYGSEIVLEAENFVPAAFGGEETEALLAASIERTADGSPPCRDLRLG</sequence>
<name>A0ABS5M5E0_9MICO</name>
<comment type="caution">
    <text evidence="2">The sequence shown here is derived from an EMBL/GenBank/DDBJ whole genome shotgun (WGS) entry which is preliminary data.</text>
</comment>
<evidence type="ECO:0000259" key="1">
    <source>
        <dbReference type="Pfam" id="PF07687"/>
    </source>
</evidence>
<organism evidence="2 3">
    <name type="scientific">Leucobacter manosquensis</name>
    <dbReference type="NCBI Taxonomy" id="2810611"/>
    <lineage>
        <taxon>Bacteria</taxon>
        <taxon>Bacillati</taxon>
        <taxon>Actinomycetota</taxon>
        <taxon>Actinomycetes</taxon>
        <taxon>Micrococcales</taxon>
        <taxon>Microbacteriaceae</taxon>
        <taxon>Leucobacter</taxon>
    </lineage>
</organism>
<dbReference type="Pfam" id="PF07687">
    <property type="entry name" value="M20_dimer"/>
    <property type="match status" value="1"/>
</dbReference>
<accession>A0ABS5M5E0</accession>
<evidence type="ECO:0000313" key="2">
    <source>
        <dbReference type="EMBL" id="MBS3182424.1"/>
    </source>
</evidence>
<dbReference type="InterPro" id="IPR036264">
    <property type="entry name" value="Bact_exopeptidase_dim_dom"/>
</dbReference>
<dbReference type="SUPFAM" id="SSF55031">
    <property type="entry name" value="Bacterial exopeptidase dimerisation domain"/>
    <property type="match status" value="1"/>
</dbReference>
<feature type="domain" description="Peptidase M20 dimerisation" evidence="1">
    <location>
        <begin position="10"/>
        <end position="87"/>
    </location>
</feature>
<dbReference type="EMBL" id="JAFEVO010000001">
    <property type="protein sequence ID" value="MBS3182424.1"/>
    <property type="molecule type" value="Genomic_DNA"/>
</dbReference>
<reference evidence="2 3" key="1">
    <citation type="submission" date="2021-02" db="EMBL/GenBank/DDBJ databases">
        <title>Draft genome and description of Leucobacter sp nov strain Marseille-Q4368.</title>
        <authorList>
            <person name="Boxberger M."/>
            <person name="La Scola B."/>
        </authorList>
    </citation>
    <scope>NUCLEOTIDE SEQUENCE [LARGE SCALE GENOMIC DNA]</scope>
    <source>
        <strain evidence="2 3">Marseille-Q4368</strain>
    </source>
</reference>
<dbReference type="Gene3D" id="3.30.70.360">
    <property type="match status" value="1"/>
</dbReference>
<dbReference type="InterPro" id="IPR011650">
    <property type="entry name" value="Peptidase_M20_dimer"/>
</dbReference>
<proteinExistence type="predicted"/>